<evidence type="ECO:0000313" key="3">
    <source>
        <dbReference type="Proteomes" id="UP000433181"/>
    </source>
</evidence>
<keyword evidence="1" id="KW-0812">Transmembrane</keyword>
<dbReference type="GeneID" id="96778170"/>
<dbReference type="Proteomes" id="UP000433181">
    <property type="component" value="Unassembled WGS sequence"/>
</dbReference>
<organism evidence="2 3">
    <name type="scientific">Anaerovibrio slackiae</name>
    <dbReference type="NCBI Taxonomy" id="2652309"/>
    <lineage>
        <taxon>Bacteria</taxon>
        <taxon>Bacillati</taxon>
        <taxon>Bacillota</taxon>
        <taxon>Negativicutes</taxon>
        <taxon>Selenomonadales</taxon>
        <taxon>Selenomonadaceae</taxon>
        <taxon>Anaerovibrio</taxon>
    </lineage>
</organism>
<name>A0A6I2U9U1_9FIRM</name>
<feature type="transmembrane region" description="Helical" evidence="1">
    <location>
        <begin position="12"/>
        <end position="31"/>
    </location>
</feature>
<keyword evidence="3" id="KW-1185">Reference proteome</keyword>
<keyword evidence="1" id="KW-0472">Membrane</keyword>
<protein>
    <submittedName>
        <fullName evidence="2">Uncharacterized protein</fullName>
    </submittedName>
</protein>
<dbReference type="RefSeq" id="WP_154406420.1">
    <property type="nucleotide sequence ID" value="NZ_VUNR01000006.1"/>
</dbReference>
<dbReference type="EMBL" id="VUNR01000006">
    <property type="protein sequence ID" value="MSU08253.1"/>
    <property type="molecule type" value="Genomic_DNA"/>
</dbReference>
<gene>
    <name evidence="2" type="ORF">FYJ84_04525</name>
</gene>
<keyword evidence="1" id="KW-1133">Transmembrane helix</keyword>
<proteinExistence type="predicted"/>
<accession>A0A6I2U9U1</accession>
<evidence type="ECO:0000256" key="1">
    <source>
        <dbReference type="SAM" id="Phobius"/>
    </source>
</evidence>
<dbReference type="AlphaFoldDB" id="A0A6I2U9U1"/>
<comment type="caution">
    <text evidence="2">The sequence shown here is derived from an EMBL/GenBank/DDBJ whole genome shotgun (WGS) entry which is preliminary data.</text>
</comment>
<evidence type="ECO:0000313" key="2">
    <source>
        <dbReference type="EMBL" id="MSU08253.1"/>
    </source>
</evidence>
<sequence length="146" mass="16901">MRCDGERGSLTLLGAWLLGSFLAIGTLVFLLSQRESQLIILAERNLPLQLMAENLLEEQRIRLQGDFARVDEFLAMESWRIKEIASGSRDGMAYRVTIKRDEADDRLVLVSHVKYEKQMMMGNEYLLQWCFYGDRAQEKLVLERIG</sequence>
<reference evidence="2 3" key="1">
    <citation type="submission" date="2019-08" db="EMBL/GenBank/DDBJ databases">
        <title>In-depth cultivation of the pig gut microbiome towards novel bacterial diversity and tailored functional studies.</title>
        <authorList>
            <person name="Wylensek D."/>
            <person name="Hitch T.C.A."/>
            <person name="Clavel T."/>
        </authorList>
    </citation>
    <scope>NUCLEOTIDE SEQUENCE [LARGE SCALE GENOMIC DNA]</scope>
    <source>
        <strain evidence="2 3">WCA-693-APC-5D-A</strain>
    </source>
</reference>